<evidence type="ECO:0000256" key="1">
    <source>
        <dbReference type="ARBA" id="ARBA00022679"/>
    </source>
</evidence>
<dbReference type="AlphaFoldDB" id="A0A1C4H6F7"/>
<dbReference type="GO" id="GO:0016757">
    <property type="term" value="F:glycosyltransferase activity"/>
    <property type="evidence" value="ECO:0007669"/>
    <property type="project" value="InterPro"/>
</dbReference>
<organism evidence="3 4">
    <name type="scientific">Bifidobacterium commune</name>
    <dbReference type="NCBI Taxonomy" id="1505727"/>
    <lineage>
        <taxon>Bacteria</taxon>
        <taxon>Bacillati</taxon>
        <taxon>Actinomycetota</taxon>
        <taxon>Actinomycetes</taxon>
        <taxon>Bifidobacteriales</taxon>
        <taxon>Bifidobacteriaceae</taxon>
        <taxon>Bifidobacterium</taxon>
    </lineage>
</organism>
<keyword evidence="1 3" id="KW-0808">Transferase</keyword>
<evidence type="ECO:0000313" key="4">
    <source>
        <dbReference type="Proteomes" id="UP000242610"/>
    </source>
</evidence>
<sequence length="563" mass="64040">MCDFFRISAGDQAKLDSLSERLRRLVVGSINYNALIQPGRTLVFRLYMGEKWQYPRLTDLTTLSGLLTRDEGLEPFEELTVTSTVSPLSAYPPQYFDGHDQIVDTGVRYLLLTPDDATDKDVEQKHPNDSAKSKLYDILELSAPSQFDVFRDTKRSIREYLSKKPIEPWIPSTVEKENASPHRHHPVVEIKPGEAPAGSPKAVIIAMHWFQAGGAERWALETVRLVKEAGLYPVVITDRDGHQPWINRPEFDDALLLPLTAPLQERPGDAPLLRALFEHFDIKGVLIHHSQWMYDRAWWVKKYFPQTEIIDSLHIVEYFFRGGYPHESVMRDKWIDLHHVISPQLQHWMVDVHHVNPKKVVVAPLVGLTADHEKATFKTRDTSKPLTVAFVGRMVRQKRPEAFILTAHALQQAYPGKFKFIMQGNGDMDIFADTLIERYGLGEVLEMRPMTTPVAKTYQDADVLLISSINEGITLTTIEALSAGIPVISADVGSQSTLVPKQGLLRRMTSKMVHDAKSALVHLANNEDDRKQLWALEENRLEKFSQLEPADHLFARTLEGWNK</sequence>
<proteinExistence type="predicted"/>
<dbReference type="STRING" id="1505727.GA0061077_1257"/>
<gene>
    <name evidence="3" type="ORF">GA0061077_1257</name>
</gene>
<protein>
    <submittedName>
        <fullName evidence="3">Glycosyltransferase involved in cell wall bisynthesis</fullName>
    </submittedName>
</protein>
<evidence type="ECO:0000259" key="2">
    <source>
        <dbReference type="Pfam" id="PF00534"/>
    </source>
</evidence>
<reference evidence="4" key="1">
    <citation type="submission" date="2016-08" db="EMBL/GenBank/DDBJ databases">
        <authorList>
            <person name="Varghese N."/>
            <person name="Submissions Spin"/>
        </authorList>
    </citation>
    <scope>NUCLEOTIDE SEQUENCE [LARGE SCALE GENOMIC DNA]</scope>
    <source>
        <strain evidence="4">R-52791</strain>
    </source>
</reference>
<feature type="domain" description="Glycosyl transferase family 1" evidence="2">
    <location>
        <begin position="373"/>
        <end position="499"/>
    </location>
</feature>
<dbReference type="EMBL" id="FMBL01000003">
    <property type="protein sequence ID" value="SCC80564.1"/>
    <property type="molecule type" value="Genomic_DNA"/>
</dbReference>
<dbReference type="SUPFAM" id="SSF53756">
    <property type="entry name" value="UDP-Glycosyltransferase/glycogen phosphorylase"/>
    <property type="match status" value="1"/>
</dbReference>
<dbReference type="Proteomes" id="UP000242610">
    <property type="component" value="Unassembled WGS sequence"/>
</dbReference>
<keyword evidence="4" id="KW-1185">Reference proteome</keyword>
<dbReference type="RefSeq" id="WP_091848074.1">
    <property type="nucleotide sequence ID" value="NZ_FMBL01000003.1"/>
</dbReference>
<dbReference type="InterPro" id="IPR001296">
    <property type="entry name" value="Glyco_trans_1"/>
</dbReference>
<accession>A0A1C4H6F7</accession>
<dbReference type="Pfam" id="PF00534">
    <property type="entry name" value="Glycos_transf_1"/>
    <property type="match status" value="1"/>
</dbReference>
<name>A0A1C4H6F7_9BIFI</name>
<dbReference type="Gene3D" id="3.40.50.2000">
    <property type="entry name" value="Glycogen Phosphorylase B"/>
    <property type="match status" value="2"/>
</dbReference>
<evidence type="ECO:0000313" key="3">
    <source>
        <dbReference type="EMBL" id="SCC80564.1"/>
    </source>
</evidence>
<dbReference type="OrthoDB" id="506201at2"/>
<dbReference type="PANTHER" id="PTHR12526">
    <property type="entry name" value="GLYCOSYLTRANSFERASE"/>
    <property type="match status" value="1"/>
</dbReference>